<keyword evidence="2" id="KW-1185">Reference proteome</keyword>
<proteinExistence type="predicted"/>
<organism evidence="1 2">
    <name type="scientific">Synechococcus phage S-SZBM1</name>
    <dbReference type="NCBI Taxonomy" id="2926475"/>
    <lineage>
        <taxon>Viruses</taxon>
        <taxon>Duplodnaviria</taxon>
        <taxon>Heunggongvirae</taxon>
        <taxon>Uroviricota</taxon>
        <taxon>Caudoviricetes</taxon>
        <taxon>Pantevenvirales</taxon>
        <taxon>Kyanoviridae</taxon>
        <taxon>Shenzhenivirus</taxon>
        <taxon>Shenzhenivirus sszbm1</taxon>
    </lineage>
</organism>
<dbReference type="Proteomes" id="UP000829362">
    <property type="component" value="Segment"/>
</dbReference>
<accession>A0AC61TSE4</accession>
<evidence type="ECO:0000313" key="1">
    <source>
        <dbReference type="EMBL" id="UNH61157.1"/>
    </source>
</evidence>
<protein>
    <submittedName>
        <fullName evidence="1">Uncharacterized protein</fullName>
    </submittedName>
</protein>
<dbReference type="EMBL" id="OL473597">
    <property type="protein sequence ID" value="UNH61157.1"/>
    <property type="molecule type" value="Genomic_DNA"/>
</dbReference>
<evidence type="ECO:0000313" key="2">
    <source>
        <dbReference type="Proteomes" id="UP000829362"/>
    </source>
</evidence>
<reference evidence="1" key="1">
    <citation type="submission" date="2021-11" db="EMBL/GenBank/DDBJ databases">
        <authorList>
            <person name="Rong C."/>
            <person name="Yang Y."/>
            <person name="Li S."/>
            <person name="Zhou K."/>
            <person name="Xu Y."/>
            <person name="Zhang R."/>
            <person name="Zhang Y."/>
        </authorList>
    </citation>
    <scope>NUCLEOTIDE SEQUENCE</scope>
</reference>
<name>A0AC61TSE4_9CAUD</name>
<sequence length="56" mass="6504">MFNIRSAILTKEQKEVIKHALFLLQKDYYLKCGELPPSKRKLIDEIATALNLRVDS</sequence>
<gene>
    <name evidence="1" type="ORF">SSZBM1_40</name>
</gene>